<evidence type="ECO:0000256" key="2">
    <source>
        <dbReference type="ARBA" id="ARBA00022475"/>
    </source>
</evidence>
<evidence type="ECO:0000256" key="3">
    <source>
        <dbReference type="ARBA" id="ARBA00022692"/>
    </source>
</evidence>
<feature type="transmembrane region" description="Helical" evidence="6">
    <location>
        <begin position="95"/>
        <end position="117"/>
    </location>
</feature>
<evidence type="ECO:0000256" key="6">
    <source>
        <dbReference type="SAM" id="Phobius"/>
    </source>
</evidence>
<evidence type="ECO:0000256" key="1">
    <source>
        <dbReference type="ARBA" id="ARBA00004651"/>
    </source>
</evidence>
<keyword evidence="4 6" id="KW-1133">Transmembrane helix</keyword>
<keyword evidence="8" id="KW-1185">Reference proteome</keyword>
<dbReference type="Pfam" id="PF13440">
    <property type="entry name" value="Polysacc_synt_3"/>
    <property type="match status" value="1"/>
</dbReference>
<dbReference type="EMBL" id="BMIP01000001">
    <property type="protein sequence ID" value="GGD59743.1"/>
    <property type="molecule type" value="Genomic_DNA"/>
</dbReference>
<feature type="transmembrane region" description="Helical" evidence="6">
    <location>
        <begin position="129"/>
        <end position="149"/>
    </location>
</feature>
<comment type="caution">
    <text evidence="7">The sequence shown here is derived from an EMBL/GenBank/DDBJ whole genome shotgun (WGS) entry which is preliminary data.</text>
</comment>
<evidence type="ECO:0000256" key="4">
    <source>
        <dbReference type="ARBA" id="ARBA00022989"/>
    </source>
</evidence>
<feature type="transmembrane region" description="Helical" evidence="6">
    <location>
        <begin position="22"/>
        <end position="44"/>
    </location>
</feature>
<name>A0A917DQ94_9SPHN</name>
<reference evidence="7" key="1">
    <citation type="journal article" date="2014" name="Int. J. Syst. Evol. Microbiol.">
        <title>Complete genome sequence of Corynebacterium casei LMG S-19264T (=DSM 44701T), isolated from a smear-ripened cheese.</title>
        <authorList>
            <consortium name="US DOE Joint Genome Institute (JGI-PGF)"/>
            <person name="Walter F."/>
            <person name="Albersmeier A."/>
            <person name="Kalinowski J."/>
            <person name="Ruckert C."/>
        </authorList>
    </citation>
    <scope>NUCLEOTIDE SEQUENCE</scope>
    <source>
        <strain evidence="7">CGMCC 1.15360</strain>
    </source>
</reference>
<feature type="transmembrane region" description="Helical" evidence="6">
    <location>
        <begin position="320"/>
        <end position="340"/>
    </location>
</feature>
<dbReference type="PANTHER" id="PTHR30250">
    <property type="entry name" value="PST FAMILY PREDICTED COLANIC ACID TRANSPORTER"/>
    <property type="match status" value="1"/>
</dbReference>
<evidence type="ECO:0000256" key="5">
    <source>
        <dbReference type="ARBA" id="ARBA00023136"/>
    </source>
</evidence>
<feature type="transmembrane region" description="Helical" evidence="6">
    <location>
        <begin position="352"/>
        <end position="376"/>
    </location>
</feature>
<dbReference type="CDD" id="cd13128">
    <property type="entry name" value="MATE_Wzx_like"/>
    <property type="match status" value="1"/>
</dbReference>
<feature type="transmembrane region" description="Helical" evidence="6">
    <location>
        <begin position="50"/>
        <end position="74"/>
    </location>
</feature>
<dbReference type="AlphaFoldDB" id="A0A917DQ94"/>
<accession>A0A917DQ94</accession>
<feature type="transmembrane region" description="Helical" evidence="6">
    <location>
        <begin position="409"/>
        <end position="430"/>
    </location>
</feature>
<organism evidence="7 8">
    <name type="scientific">Croceicoccus mobilis</name>
    <dbReference type="NCBI Taxonomy" id="1703339"/>
    <lineage>
        <taxon>Bacteria</taxon>
        <taxon>Pseudomonadati</taxon>
        <taxon>Pseudomonadota</taxon>
        <taxon>Alphaproteobacteria</taxon>
        <taxon>Sphingomonadales</taxon>
        <taxon>Erythrobacteraceae</taxon>
        <taxon>Croceicoccus</taxon>
    </lineage>
</organism>
<feature type="transmembrane region" description="Helical" evidence="6">
    <location>
        <begin position="161"/>
        <end position="184"/>
    </location>
</feature>
<sequence>MTTAFARRFEAGGLLHGISWSFALRLIDVGLAWVLSVMLARFLGVEQFGLYSFALSVVGLLALPVNFGVQPLIVRETGSAMADGEPDRIFALKRWAYTRVMAISLPIAITAAIVILFVPSLTDPFERSILLAGLALIVVQPFAEIRSALLRGMNHIAKSQLASSIVRPGVMLPLVGVLIAGWAYGFRPGVEAGVAAMALNVVAAILAWAVGAALLARVLRGWTRPESPQKLDISGWRSSMLSFGLANGMYVFDSQMGILLLGVFLDGAAVGPYKVAMQGAALVALGYTATNTPLTPQIARAWAEGNREKVRRLVKRGSSFAVLFALPIAIAFLLAGRPLVHLVFGADFDDAVMPLIILTMGQLVNCAFGGATALLIMTGHERYNTIAFAVALGFNVVAALILIPAMGVVGAALAAAMSVTLRNLLLWWCARRATGIDTGFWARLKP</sequence>
<feature type="transmembrane region" description="Helical" evidence="6">
    <location>
        <begin position="277"/>
        <end position="299"/>
    </location>
</feature>
<reference evidence="7" key="2">
    <citation type="submission" date="2020-09" db="EMBL/GenBank/DDBJ databases">
        <authorList>
            <person name="Sun Q."/>
            <person name="Zhou Y."/>
        </authorList>
    </citation>
    <scope>NUCLEOTIDE SEQUENCE</scope>
    <source>
        <strain evidence="7">CGMCC 1.15360</strain>
    </source>
</reference>
<dbReference type="Proteomes" id="UP000612349">
    <property type="component" value="Unassembled WGS sequence"/>
</dbReference>
<comment type="subcellular location">
    <subcellularLocation>
        <location evidence="1">Cell membrane</location>
        <topology evidence="1">Multi-pass membrane protein</topology>
    </subcellularLocation>
</comment>
<dbReference type="PANTHER" id="PTHR30250:SF11">
    <property type="entry name" value="O-ANTIGEN TRANSPORTER-RELATED"/>
    <property type="match status" value="1"/>
</dbReference>
<dbReference type="GO" id="GO:0005886">
    <property type="term" value="C:plasma membrane"/>
    <property type="evidence" value="ECO:0007669"/>
    <property type="project" value="UniProtKB-SubCell"/>
</dbReference>
<dbReference type="RefSeq" id="WP_172808148.1">
    <property type="nucleotide sequence ID" value="NZ_BMIP01000001.1"/>
</dbReference>
<gene>
    <name evidence="7" type="ORF">GCM10010990_06420</name>
</gene>
<feature type="transmembrane region" description="Helical" evidence="6">
    <location>
        <begin position="196"/>
        <end position="219"/>
    </location>
</feature>
<feature type="transmembrane region" description="Helical" evidence="6">
    <location>
        <begin position="383"/>
        <end position="403"/>
    </location>
</feature>
<dbReference type="InterPro" id="IPR050833">
    <property type="entry name" value="Poly_Biosynth_Transport"/>
</dbReference>
<feature type="transmembrane region" description="Helical" evidence="6">
    <location>
        <begin position="240"/>
        <end position="265"/>
    </location>
</feature>
<evidence type="ECO:0000313" key="7">
    <source>
        <dbReference type="EMBL" id="GGD59743.1"/>
    </source>
</evidence>
<evidence type="ECO:0000313" key="8">
    <source>
        <dbReference type="Proteomes" id="UP000612349"/>
    </source>
</evidence>
<keyword evidence="5 6" id="KW-0472">Membrane</keyword>
<keyword evidence="2" id="KW-1003">Cell membrane</keyword>
<protein>
    <submittedName>
        <fullName evidence="7">Membrane protein</fullName>
    </submittedName>
</protein>
<keyword evidence="3 6" id="KW-0812">Transmembrane</keyword>
<proteinExistence type="predicted"/>